<feature type="chain" id="PRO_5003605989" description="Bacteroidetes-specific membrane protein" evidence="1">
    <location>
        <begin position="22"/>
        <end position="316"/>
    </location>
</feature>
<name>H6RIE1_9BACT</name>
<reference evidence="2" key="1">
    <citation type="journal article" date="2012" name="Environ. Microbiol.">
        <title>Genomic content of uncultured Bacteroidetes from contrasting oceanic provinces in the North Atlantic Ocean.</title>
        <authorList>
            <person name="Gomez-Pereira P.R."/>
            <person name="Schuler M."/>
            <person name="Fuchs B.M."/>
            <person name="Bennke C."/>
            <person name="Teeling H."/>
            <person name="Waldmann J."/>
            <person name="Richter M."/>
            <person name="Barbe V."/>
            <person name="Bataille E."/>
            <person name="Glockner F.O."/>
            <person name="Amann R."/>
        </authorList>
    </citation>
    <scope>NUCLEOTIDE SEQUENCE</scope>
</reference>
<feature type="signal peptide" evidence="1">
    <location>
        <begin position="1"/>
        <end position="21"/>
    </location>
</feature>
<gene>
    <name evidence="2" type="ORF">VIS_S3CLB100002</name>
</gene>
<evidence type="ECO:0000256" key="1">
    <source>
        <dbReference type="SAM" id="SignalP"/>
    </source>
</evidence>
<dbReference type="NCBIfam" id="TIGR03519">
    <property type="entry name" value="T9SS_PorP_fam"/>
    <property type="match status" value="1"/>
</dbReference>
<dbReference type="InterPro" id="IPR019861">
    <property type="entry name" value="PorP/SprF_Bacteroidetes"/>
</dbReference>
<proteinExistence type="predicted"/>
<evidence type="ECO:0008006" key="3">
    <source>
        <dbReference type="Google" id="ProtNLM"/>
    </source>
</evidence>
<accession>H6RIE1</accession>
<evidence type="ECO:0000313" key="2">
    <source>
        <dbReference type="EMBL" id="CCG00887.1"/>
    </source>
</evidence>
<sequence>MQLLKYSLGLLLFLVSFAAIAQQDKLLTHFMEDKMSINPGKTGLGLFNSVCVTSIYRNQWDRVNGAPNSAVLNLEADLSRFFPGGIGLSFYHDAIGFAIQNNLALNYSYPITIGNVGTLGLGVGLGLINYGMNPVWVPPTTNTDPDLPIGFAATNLDVNFGAYFNGKDFYVGISSTHLTESLLKSQDVAGFERSYQTARHYYLMGGKKFDMLVGEINAQVLMRTDLIKFSADFNTKYTYDFGNSKQGYVGLTVRTSDAVALMLGYTPLEKLTVGYSYDLTVNRLSSISRGSHEIFFKYCYDLPERPKQSARHPLWL</sequence>
<reference evidence="2" key="2">
    <citation type="submission" date="2012-02" db="EMBL/GenBank/DDBJ databases">
        <authorList>
            <person name="Genoscope - CEA"/>
        </authorList>
    </citation>
    <scope>NUCLEOTIDE SEQUENCE</scope>
</reference>
<protein>
    <recommendedName>
        <fullName evidence="3">Bacteroidetes-specific membrane protein</fullName>
    </recommendedName>
</protein>
<keyword evidence="1" id="KW-0732">Signal</keyword>
<dbReference type="AlphaFoldDB" id="H6RIE1"/>
<dbReference type="EMBL" id="FO117620">
    <property type="protein sequence ID" value="CCG00887.1"/>
    <property type="molecule type" value="Genomic_DNA"/>
</dbReference>
<organism evidence="2">
    <name type="scientific">uncultured Flavobacteriia bacterium</name>
    <dbReference type="NCBI Taxonomy" id="212695"/>
    <lineage>
        <taxon>Bacteria</taxon>
        <taxon>Pseudomonadati</taxon>
        <taxon>Bacteroidota</taxon>
        <taxon>Flavobacteriia</taxon>
        <taxon>environmental samples</taxon>
    </lineage>
</organism>
<dbReference type="Pfam" id="PF11751">
    <property type="entry name" value="PorP_SprF"/>
    <property type="match status" value="1"/>
</dbReference>